<dbReference type="InterPro" id="IPR004358">
    <property type="entry name" value="Sig_transdc_His_kin-like_C"/>
</dbReference>
<dbReference type="InterPro" id="IPR001610">
    <property type="entry name" value="PAC"/>
</dbReference>
<evidence type="ECO:0000256" key="6">
    <source>
        <dbReference type="ARBA" id="ARBA00022741"/>
    </source>
</evidence>
<keyword evidence="8" id="KW-0067">ATP-binding</keyword>
<evidence type="ECO:0000256" key="7">
    <source>
        <dbReference type="ARBA" id="ARBA00022777"/>
    </source>
</evidence>
<dbReference type="InterPro" id="IPR003594">
    <property type="entry name" value="HATPase_dom"/>
</dbReference>
<evidence type="ECO:0000256" key="14">
    <source>
        <dbReference type="SAM" id="Coils"/>
    </source>
</evidence>
<comment type="catalytic activity">
    <reaction evidence="1">
        <text>ATP + protein L-histidine = ADP + protein N-phospho-L-histidine.</text>
        <dbReference type="EC" id="2.7.13.3"/>
    </reaction>
</comment>
<dbReference type="PROSITE" id="PS50109">
    <property type="entry name" value="HIS_KIN"/>
    <property type="match status" value="1"/>
</dbReference>
<keyword evidence="20" id="KW-1185">Reference proteome</keyword>
<evidence type="ECO:0000259" key="16">
    <source>
        <dbReference type="PROSITE" id="PS50110"/>
    </source>
</evidence>
<feature type="domain" description="Response regulatory" evidence="16">
    <location>
        <begin position="798"/>
        <end position="916"/>
    </location>
</feature>
<dbReference type="GO" id="GO:0000155">
    <property type="term" value="F:phosphorelay sensor kinase activity"/>
    <property type="evidence" value="ECO:0007669"/>
    <property type="project" value="InterPro"/>
</dbReference>
<keyword evidence="14" id="KW-0175">Coiled coil</keyword>
<feature type="domain" description="PAS" evidence="17">
    <location>
        <begin position="9"/>
        <end position="82"/>
    </location>
</feature>
<evidence type="ECO:0000256" key="13">
    <source>
        <dbReference type="PROSITE-ProRule" id="PRU00169"/>
    </source>
</evidence>
<evidence type="ECO:0000313" key="19">
    <source>
        <dbReference type="EMBL" id="WIW69915.1"/>
    </source>
</evidence>
<dbReference type="InterPro" id="IPR003661">
    <property type="entry name" value="HisK_dim/P_dom"/>
</dbReference>
<dbReference type="Pfam" id="PF08447">
    <property type="entry name" value="PAS_3"/>
    <property type="match status" value="1"/>
</dbReference>
<dbReference type="NCBIfam" id="TIGR00229">
    <property type="entry name" value="sensory_box"/>
    <property type="match status" value="3"/>
</dbReference>
<evidence type="ECO:0000256" key="3">
    <source>
        <dbReference type="ARBA" id="ARBA00012438"/>
    </source>
</evidence>
<dbReference type="CDD" id="cd17546">
    <property type="entry name" value="REC_hyHK_CKI1_RcsC-like"/>
    <property type="match status" value="1"/>
</dbReference>
<comment type="subunit">
    <text evidence="10">At low DSF concentrations, interacts with RpfF.</text>
</comment>
<dbReference type="PROSITE" id="PS50112">
    <property type="entry name" value="PAS"/>
    <property type="match status" value="1"/>
</dbReference>
<dbReference type="CDD" id="cd00130">
    <property type="entry name" value="PAS"/>
    <property type="match status" value="2"/>
</dbReference>
<evidence type="ECO:0000256" key="11">
    <source>
        <dbReference type="ARBA" id="ARBA00068150"/>
    </source>
</evidence>
<dbReference type="PANTHER" id="PTHR45339:SF3">
    <property type="entry name" value="HISTIDINE KINASE"/>
    <property type="match status" value="1"/>
</dbReference>
<dbReference type="AlphaFoldDB" id="A0A9Y2AI93"/>
<comment type="similarity">
    <text evidence="2">In the N-terminal section; belongs to the phytochrome family.</text>
</comment>
<evidence type="ECO:0000256" key="5">
    <source>
        <dbReference type="ARBA" id="ARBA00022679"/>
    </source>
</evidence>
<dbReference type="Pfam" id="PF00512">
    <property type="entry name" value="HisKA"/>
    <property type="match status" value="1"/>
</dbReference>
<dbReference type="SUPFAM" id="SSF55874">
    <property type="entry name" value="ATPase domain of HSP90 chaperone/DNA topoisomerase II/histidine kinase"/>
    <property type="match status" value="1"/>
</dbReference>
<keyword evidence="5" id="KW-0808">Transferase</keyword>
<dbReference type="SMART" id="SM00086">
    <property type="entry name" value="PAC"/>
    <property type="match status" value="3"/>
</dbReference>
<dbReference type="Gene3D" id="3.40.50.2300">
    <property type="match status" value="1"/>
</dbReference>
<evidence type="ECO:0000313" key="20">
    <source>
        <dbReference type="Proteomes" id="UP001243623"/>
    </source>
</evidence>
<protein>
    <recommendedName>
        <fullName evidence="12">Circadian input-output histidine kinase CikA</fullName>
        <ecNumber evidence="3">2.7.13.3</ecNumber>
    </recommendedName>
    <alternativeName>
        <fullName evidence="11">Sensory/regulatory protein RpfC</fullName>
    </alternativeName>
</protein>
<dbReference type="RefSeq" id="WP_147669769.1">
    <property type="nucleotide sequence ID" value="NZ_CP120678.1"/>
</dbReference>
<dbReference type="EC" id="2.7.13.3" evidence="3"/>
<dbReference type="InterPro" id="IPR013655">
    <property type="entry name" value="PAS_fold_3"/>
</dbReference>
<dbReference type="SUPFAM" id="SSF47384">
    <property type="entry name" value="Homodimeric domain of signal transducing histidine kinase"/>
    <property type="match status" value="1"/>
</dbReference>
<dbReference type="SUPFAM" id="SSF52172">
    <property type="entry name" value="CheY-like"/>
    <property type="match status" value="1"/>
</dbReference>
<dbReference type="Pfam" id="PF13426">
    <property type="entry name" value="PAS_9"/>
    <property type="match status" value="2"/>
</dbReference>
<organism evidence="19 20">
    <name type="scientific">Selenobaculum gibii</name>
    <dbReference type="NCBI Taxonomy" id="3054208"/>
    <lineage>
        <taxon>Bacteria</taxon>
        <taxon>Bacillati</taxon>
        <taxon>Bacillota</taxon>
        <taxon>Negativicutes</taxon>
        <taxon>Selenomonadales</taxon>
        <taxon>Selenomonadaceae</taxon>
        <taxon>Selenobaculum</taxon>
    </lineage>
</organism>
<evidence type="ECO:0000256" key="4">
    <source>
        <dbReference type="ARBA" id="ARBA00022553"/>
    </source>
</evidence>
<evidence type="ECO:0000256" key="10">
    <source>
        <dbReference type="ARBA" id="ARBA00064003"/>
    </source>
</evidence>
<dbReference type="GO" id="GO:0005524">
    <property type="term" value="F:ATP binding"/>
    <property type="evidence" value="ECO:0007669"/>
    <property type="project" value="UniProtKB-KW"/>
</dbReference>
<gene>
    <name evidence="19" type="ORF">P3F81_08295</name>
</gene>
<evidence type="ECO:0000256" key="8">
    <source>
        <dbReference type="ARBA" id="ARBA00022840"/>
    </source>
</evidence>
<dbReference type="Proteomes" id="UP001243623">
    <property type="component" value="Chromosome"/>
</dbReference>
<dbReference type="Gene3D" id="3.30.565.10">
    <property type="entry name" value="Histidine kinase-like ATPase, C-terminal domain"/>
    <property type="match status" value="1"/>
</dbReference>
<sequence>MLKECIEESYMPIHDVLDCIGDGIIMTDIQRNVVYINEAAAKIINVTTEGSYGKTFTEVCPIINLDTGKILDSPIKRAISEEKVVGLEKNSGIKRNDGEKIYLSATCSPIRRNDNSIAGGVVVLRDITRLHNLEEYVVDERENLQLIFNSSPVGMCTLNEAGAITNINQSALLIMNKDRNCIIGNQFGDAFCCINSLEYGCGKSSACKECAIRAGIINVLTNVNAVENIETLLNYINGEIQKSVWLRISITRTKQGENQNIVVSLLDTTERKERELEIARSRDFHIKILSSFPGIVWWIKGKEFIYLNDQCKNFLGFDSKELHHTKWIDYIHPDDLSTSFKKLNPKDNYEAEFRVKNCQGIYRWLWCINQRVYGVDGLPAGYVGIGIDITSKKEFEKAVQDSRTKYHTLFMNMHSGFTYNRIVTNEKNIPLDFQFIEVNSDFLKIMGIGRKKIVGMNFSDIFPECSINYSDWIAECGKIALAGCGRFDKEFYCRMTKKWLHLSVYSLEKGFFAALYRDITEQKSAEKQLKKAKLAAEEANQAKSQFLANMSHEIRTPINGMVGMIDLTLLGNLSEEQRENLKIAKSCSTSLLRIINDILDFSKMEAGKLLMEMIRFNLYGVIEDVIKAHAVKAEEKGLELSYLLSSNLPRYIVSDPTRLKQIFDNLISNAVKFTREGSVTLTAKKIVEDEIEKLNFSVIDTGIGIAENDKKKLFQLFSQVDGAITRKFGGTGLGLMITKQLVEMMEGEIFVESTYESGSKFTFVLPCREVSALENLEIEKSKSIGTSNEDRKEKIKRRILLVEDDLVNQLVISKILKELNYDVTVVSNGREAIENVQTDKYDCILMDIQMAEMGGVEATQYIRAYEKREETYTPIIALTANALSGDREKYLSYGMDEYIAKPIPMDELDAKIKEVINTHLQKYVENASTNIDEVNIDDLMTYCLSKISDKTHEQQIHVKNLLELVKDLEVEICKENINNIERKAEVLRDIFQENHQEEENGILFKIQLAARRGDLDEAMEQLNLLKDILNIFNE</sequence>
<dbReference type="PROSITE" id="PS50113">
    <property type="entry name" value="PAC"/>
    <property type="match status" value="2"/>
</dbReference>
<dbReference type="InterPro" id="IPR035965">
    <property type="entry name" value="PAS-like_dom_sf"/>
</dbReference>
<accession>A0A9Y2AI93</accession>
<dbReference type="CDD" id="cd16922">
    <property type="entry name" value="HATPase_EvgS-ArcB-TorS-like"/>
    <property type="match status" value="1"/>
</dbReference>
<dbReference type="CDD" id="cd00082">
    <property type="entry name" value="HisKA"/>
    <property type="match status" value="1"/>
</dbReference>
<dbReference type="Gene3D" id="3.30.450.20">
    <property type="entry name" value="PAS domain"/>
    <property type="match status" value="4"/>
</dbReference>
<dbReference type="InterPro" id="IPR001789">
    <property type="entry name" value="Sig_transdc_resp-reg_receiver"/>
</dbReference>
<dbReference type="FunFam" id="3.30.565.10:FF:000010">
    <property type="entry name" value="Sensor histidine kinase RcsC"/>
    <property type="match status" value="1"/>
</dbReference>
<keyword evidence="9" id="KW-0902">Two-component regulatory system</keyword>
<dbReference type="SMART" id="SM00091">
    <property type="entry name" value="PAS"/>
    <property type="match status" value="4"/>
</dbReference>
<dbReference type="InterPro" id="IPR005467">
    <property type="entry name" value="His_kinase_dom"/>
</dbReference>
<dbReference type="KEGG" id="sgbi:P3F81_08295"/>
<dbReference type="SMART" id="SM00448">
    <property type="entry name" value="REC"/>
    <property type="match status" value="1"/>
</dbReference>
<evidence type="ECO:0000259" key="17">
    <source>
        <dbReference type="PROSITE" id="PS50112"/>
    </source>
</evidence>
<evidence type="ECO:0000259" key="18">
    <source>
        <dbReference type="PROSITE" id="PS50113"/>
    </source>
</evidence>
<keyword evidence="7" id="KW-0418">Kinase</keyword>
<dbReference type="InterPro" id="IPR000014">
    <property type="entry name" value="PAS"/>
</dbReference>
<feature type="coiled-coil region" evidence="14">
    <location>
        <begin position="522"/>
        <end position="549"/>
    </location>
</feature>
<dbReference type="SMART" id="SM00387">
    <property type="entry name" value="HATPase_c"/>
    <property type="match status" value="1"/>
</dbReference>
<evidence type="ECO:0000256" key="12">
    <source>
        <dbReference type="ARBA" id="ARBA00074306"/>
    </source>
</evidence>
<dbReference type="InterPro" id="IPR011006">
    <property type="entry name" value="CheY-like_superfamily"/>
</dbReference>
<name>A0A9Y2AI93_9FIRM</name>
<dbReference type="InterPro" id="IPR036890">
    <property type="entry name" value="HATPase_C_sf"/>
</dbReference>
<dbReference type="FunFam" id="1.10.287.130:FF:000002">
    <property type="entry name" value="Two-component osmosensing histidine kinase"/>
    <property type="match status" value="1"/>
</dbReference>
<dbReference type="PROSITE" id="PS50110">
    <property type="entry name" value="RESPONSE_REGULATORY"/>
    <property type="match status" value="1"/>
</dbReference>
<dbReference type="PANTHER" id="PTHR45339">
    <property type="entry name" value="HYBRID SIGNAL TRANSDUCTION HISTIDINE KINASE J"/>
    <property type="match status" value="1"/>
</dbReference>
<keyword evidence="4 13" id="KW-0597">Phosphoprotein</keyword>
<dbReference type="InterPro" id="IPR000700">
    <property type="entry name" value="PAS-assoc_C"/>
</dbReference>
<evidence type="ECO:0000259" key="15">
    <source>
        <dbReference type="PROSITE" id="PS50109"/>
    </source>
</evidence>
<dbReference type="Pfam" id="PF02518">
    <property type="entry name" value="HATPase_c"/>
    <property type="match status" value="1"/>
</dbReference>
<dbReference type="Pfam" id="PF00072">
    <property type="entry name" value="Response_reg"/>
    <property type="match status" value="1"/>
</dbReference>
<dbReference type="Pfam" id="PF08448">
    <property type="entry name" value="PAS_4"/>
    <property type="match status" value="1"/>
</dbReference>
<feature type="modified residue" description="4-aspartylphosphate" evidence="13">
    <location>
        <position position="847"/>
    </location>
</feature>
<evidence type="ECO:0000256" key="1">
    <source>
        <dbReference type="ARBA" id="ARBA00000085"/>
    </source>
</evidence>
<feature type="domain" description="PAC" evidence="18">
    <location>
        <begin position="349"/>
        <end position="401"/>
    </location>
</feature>
<keyword evidence="6" id="KW-0547">Nucleotide-binding</keyword>
<dbReference type="SMART" id="SM00388">
    <property type="entry name" value="HisKA"/>
    <property type="match status" value="1"/>
</dbReference>
<reference evidence="19" key="1">
    <citation type="submission" date="2023-03" db="EMBL/GenBank/DDBJ databases">
        <title>Selenobaculum gbiensis gen. nov. sp. nov., a new bacterium isolated from the gut microbiota of IBD patient.</title>
        <authorList>
            <person name="Yeo S."/>
            <person name="Park H."/>
            <person name="Huh C.S."/>
        </authorList>
    </citation>
    <scope>NUCLEOTIDE SEQUENCE</scope>
    <source>
        <strain evidence="19">ICN-92133</strain>
    </source>
</reference>
<feature type="domain" description="PAC" evidence="18">
    <location>
        <begin position="87"/>
        <end position="139"/>
    </location>
</feature>
<dbReference type="InterPro" id="IPR036097">
    <property type="entry name" value="HisK_dim/P_sf"/>
</dbReference>
<evidence type="ECO:0000256" key="2">
    <source>
        <dbReference type="ARBA" id="ARBA00006402"/>
    </source>
</evidence>
<dbReference type="InterPro" id="IPR013656">
    <property type="entry name" value="PAS_4"/>
</dbReference>
<feature type="domain" description="Histidine kinase" evidence="15">
    <location>
        <begin position="549"/>
        <end position="769"/>
    </location>
</feature>
<dbReference type="PRINTS" id="PR00344">
    <property type="entry name" value="BCTRLSENSOR"/>
</dbReference>
<proteinExistence type="inferred from homology"/>
<dbReference type="EMBL" id="CP120678">
    <property type="protein sequence ID" value="WIW69915.1"/>
    <property type="molecule type" value="Genomic_DNA"/>
</dbReference>
<dbReference type="Gene3D" id="1.10.287.130">
    <property type="match status" value="1"/>
</dbReference>
<evidence type="ECO:0000256" key="9">
    <source>
        <dbReference type="ARBA" id="ARBA00023012"/>
    </source>
</evidence>
<dbReference type="SUPFAM" id="SSF55785">
    <property type="entry name" value="PYP-like sensor domain (PAS domain)"/>
    <property type="match status" value="4"/>
</dbReference>